<keyword evidence="5 7" id="KW-0472">Membrane</keyword>
<feature type="transmembrane region" description="Helical" evidence="7">
    <location>
        <begin position="252"/>
        <end position="276"/>
    </location>
</feature>
<organism evidence="9 10">
    <name type="scientific">Rhynchophorus ferrugineus</name>
    <name type="common">Red palm weevil</name>
    <name type="synonym">Curculio ferrugineus</name>
    <dbReference type="NCBI Taxonomy" id="354439"/>
    <lineage>
        <taxon>Eukaryota</taxon>
        <taxon>Metazoa</taxon>
        <taxon>Ecdysozoa</taxon>
        <taxon>Arthropoda</taxon>
        <taxon>Hexapoda</taxon>
        <taxon>Insecta</taxon>
        <taxon>Pterygota</taxon>
        <taxon>Neoptera</taxon>
        <taxon>Endopterygota</taxon>
        <taxon>Coleoptera</taxon>
        <taxon>Polyphaga</taxon>
        <taxon>Cucujiformia</taxon>
        <taxon>Curculionidae</taxon>
        <taxon>Dryophthorinae</taxon>
        <taxon>Rhynchophorus</taxon>
    </lineage>
</organism>
<dbReference type="EMBL" id="JAACXV010000029">
    <property type="protein sequence ID" value="KAF7286308.1"/>
    <property type="molecule type" value="Genomic_DNA"/>
</dbReference>
<comment type="caution">
    <text evidence="9">The sequence shown here is derived from an EMBL/GenBank/DDBJ whole genome shotgun (WGS) entry which is preliminary data.</text>
</comment>
<comment type="subcellular location">
    <subcellularLocation>
        <location evidence="1 7">Membrane</location>
        <topology evidence="1 7">Multi-pass membrane protein</topology>
    </subcellularLocation>
</comment>
<dbReference type="OrthoDB" id="10033535at2759"/>
<evidence type="ECO:0000256" key="7">
    <source>
        <dbReference type="RuleBase" id="RU361218"/>
    </source>
</evidence>
<feature type="transmembrane region" description="Helical" evidence="7">
    <location>
        <begin position="55"/>
        <end position="76"/>
    </location>
</feature>
<dbReference type="PIRSF" id="PIRSF002419">
    <property type="entry name" value="Tetraspanin"/>
    <property type="match status" value="1"/>
</dbReference>
<protein>
    <recommendedName>
        <fullName evidence="7">Tetraspanin</fullName>
    </recommendedName>
</protein>
<evidence type="ECO:0000256" key="4">
    <source>
        <dbReference type="ARBA" id="ARBA00022989"/>
    </source>
</evidence>
<keyword evidence="6" id="KW-1015">Disulfide bond</keyword>
<accession>A0A834IWI2</accession>
<evidence type="ECO:0000256" key="3">
    <source>
        <dbReference type="ARBA" id="ARBA00022692"/>
    </source>
</evidence>
<dbReference type="CDD" id="cd03127">
    <property type="entry name" value="tetraspanin_LEL"/>
    <property type="match status" value="1"/>
</dbReference>
<evidence type="ECO:0000256" key="1">
    <source>
        <dbReference type="ARBA" id="ARBA00004141"/>
    </source>
</evidence>
<feature type="compositionally biased region" description="Low complexity" evidence="8">
    <location>
        <begin position="199"/>
        <end position="225"/>
    </location>
</feature>
<feature type="transmembrane region" description="Helical" evidence="7">
    <location>
        <begin position="12"/>
        <end position="35"/>
    </location>
</feature>
<dbReference type="GO" id="GO:0005886">
    <property type="term" value="C:plasma membrane"/>
    <property type="evidence" value="ECO:0007669"/>
    <property type="project" value="TreeGrafter"/>
</dbReference>
<dbReference type="PANTHER" id="PTHR19282">
    <property type="entry name" value="TETRASPANIN"/>
    <property type="match status" value="1"/>
</dbReference>
<dbReference type="Proteomes" id="UP000625711">
    <property type="component" value="Unassembled WGS sequence"/>
</dbReference>
<feature type="disulfide bond" evidence="6">
    <location>
        <begin position="143"/>
        <end position="163"/>
    </location>
</feature>
<dbReference type="PANTHER" id="PTHR19282:SF456">
    <property type="entry name" value="CD63 MOLECULE"/>
    <property type="match status" value="1"/>
</dbReference>
<keyword evidence="4 7" id="KW-1133">Transmembrane helix</keyword>
<comment type="similarity">
    <text evidence="2 7">Belongs to the tetraspanin (TM4SF) family.</text>
</comment>
<evidence type="ECO:0000256" key="5">
    <source>
        <dbReference type="ARBA" id="ARBA00023136"/>
    </source>
</evidence>
<keyword evidence="10" id="KW-1185">Reference proteome</keyword>
<sequence>MSLSFSSRTIKYLIWLFNFFFLISGIIILSVGAAVKTVYKEYDYFLDDKYFSLPNMLIATGTIIFFICFFGCCGAFKESWIMLAIFSVLLGIIFIFELSAGIAGYVLRDKTYSYLQVKLQNNLEKYNESHAMWDLLQSNFECCGVNTYNDWSVSFGNELPISCCPMESGTVGSFFCNTNLKKSALLSAKKKESTIALQDNYPTNDTTTDSDNVNTSTPIPTSTTTANPKSTSTPYTTGCAIVFGEFVKTHAVQIGGCAIGLAIMQLLGIFFSCYLMRQLKYSYCST</sequence>
<evidence type="ECO:0000313" key="10">
    <source>
        <dbReference type="Proteomes" id="UP000625711"/>
    </source>
</evidence>
<dbReference type="InterPro" id="IPR000301">
    <property type="entry name" value="Tetraspanin_animals"/>
</dbReference>
<proteinExistence type="inferred from homology"/>
<dbReference type="PRINTS" id="PR00259">
    <property type="entry name" value="TMFOUR"/>
</dbReference>
<keyword evidence="3 7" id="KW-0812">Transmembrane</keyword>
<dbReference type="InterPro" id="IPR018499">
    <property type="entry name" value="Tetraspanin/Peripherin"/>
</dbReference>
<dbReference type="InterPro" id="IPR008952">
    <property type="entry name" value="Tetraspanin_EC2_sf"/>
</dbReference>
<feature type="transmembrane region" description="Helical" evidence="7">
    <location>
        <begin position="83"/>
        <end position="107"/>
    </location>
</feature>
<reference evidence="9" key="1">
    <citation type="submission" date="2020-08" db="EMBL/GenBank/DDBJ databases">
        <title>Genome sequencing and assembly of the red palm weevil Rhynchophorus ferrugineus.</title>
        <authorList>
            <person name="Dias G.B."/>
            <person name="Bergman C.M."/>
            <person name="Manee M."/>
        </authorList>
    </citation>
    <scope>NUCLEOTIDE SEQUENCE</scope>
    <source>
        <strain evidence="9">AA-2017</strain>
        <tissue evidence="9">Whole larva</tissue>
    </source>
</reference>
<feature type="region of interest" description="Disordered" evidence="8">
    <location>
        <begin position="199"/>
        <end position="231"/>
    </location>
</feature>
<evidence type="ECO:0000313" key="9">
    <source>
        <dbReference type="EMBL" id="KAF7286308.1"/>
    </source>
</evidence>
<dbReference type="SUPFAM" id="SSF48652">
    <property type="entry name" value="Tetraspanin"/>
    <property type="match status" value="1"/>
</dbReference>
<dbReference type="Gene3D" id="1.10.1450.10">
    <property type="entry name" value="Tetraspanin"/>
    <property type="match status" value="1"/>
</dbReference>
<evidence type="ECO:0000256" key="6">
    <source>
        <dbReference type="PIRSR" id="PIRSR002419-1"/>
    </source>
</evidence>
<dbReference type="Pfam" id="PF00335">
    <property type="entry name" value="Tetraspanin"/>
    <property type="match status" value="1"/>
</dbReference>
<gene>
    <name evidence="9" type="ORF">GWI33_006039</name>
</gene>
<evidence type="ECO:0000256" key="8">
    <source>
        <dbReference type="SAM" id="MobiDB-lite"/>
    </source>
</evidence>
<evidence type="ECO:0000256" key="2">
    <source>
        <dbReference type="ARBA" id="ARBA00006840"/>
    </source>
</evidence>
<name>A0A834IWI2_RHYFE</name>
<dbReference type="AlphaFoldDB" id="A0A834IWI2"/>